<keyword evidence="8" id="KW-1185">Reference proteome</keyword>
<sequence length="176" mass="19446">MFRRPVARIAAGLMALALAGCGFHLRGSLPGPAETKTLYLTGISRQSSLYANLAQVLSYSGGTLALQPAQAGAIIHVTEASHTRRPITLSRQGQANTFDLTFRLRYEVQTPKGEVLIPPQEMEVRRDYFNNQVSPLGQGEEEAMLRLEMEKEAAETLLRRVVYTLNHRQASAPPRT</sequence>
<dbReference type="Proteomes" id="UP001497493">
    <property type="component" value="Chromosome"/>
</dbReference>
<dbReference type="PANTHER" id="PTHR38098">
    <property type="entry name" value="LPS-ASSEMBLY LIPOPROTEIN LPTE"/>
    <property type="match status" value="1"/>
</dbReference>
<name>A0ABM9NLF6_9GAMM</name>
<evidence type="ECO:0000256" key="3">
    <source>
        <dbReference type="ARBA" id="ARBA00023139"/>
    </source>
</evidence>
<organism evidence="7 8">
    <name type="scientific">Candidatus Methylocalor cossyra</name>
    <dbReference type="NCBI Taxonomy" id="3108543"/>
    <lineage>
        <taxon>Bacteria</taxon>
        <taxon>Pseudomonadati</taxon>
        <taxon>Pseudomonadota</taxon>
        <taxon>Gammaproteobacteria</taxon>
        <taxon>Methylococcales</taxon>
        <taxon>Methylococcaceae</taxon>
        <taxon>Candidatus Methylocalor</taxon>
    </lineage>
</organism>
<dbReference type="Pfam" id="PF04390">
    <property type="entry name" value="LptE"/>
    <property type="match status" value="1"/>
</dbReference>
<comment type="subunit">
    <text evidence="6">Component of the lipopolysaccharide transport and assembly complex. Interacts with LptD.</text>
</comment>
<dbReference type="PROSITE" id="PS51257">
    <property type="entry name" value="PROKAR_LIPOPROTEIN"/>
    <property type="match status" value="1"/>
</dbReference>
<gene>
    <name evidence="6 7" type="primary">lptE</name>
    <name evidence="7" type="ORF">MECH1_V1_2703</name>
</gene>
<dbReference type="RefSeq" id="WP_348757989.1">
    <property type="nucleotide sequence ID" value="NZ_OZ026884.1"/>
</dbReference>
<dbReference type="EMBL" id="OZ026884">
    <property type="protein sequence ID" value="CAL1241479.1"/>
    <property type="molecule type" value="Genomic_DNA"/>
</dbReference>
<evidence type="ECO:0000256" key="6">
    <source>
        <dbReference type="HAMAP-Rule" id="MF_01186"/>
    </source>
</evidence>
<keyword evidence="1 6" id="KW-0732">Signal</keyword>
<evidence type="ECO:0000256" key="5">
    <source>
        <dbReference type="ARBA" id="ARBA00023288"/>
    </source>
</evidence>
<keyword evidence="4 6" id="KW-0998">Cell outer membrane</keyword>
<dbReference type="Gene3D" id="3.30.160.150">
    <property type="entry name" value="Lipoprotein like domain"/>
    <property type="match status" value="1"/>
</dbReference>
<accession>A0ABM9NLF6</accession>
<keyword evidence="2 6" id="KW-0472">Membrane</keyword>
<comment type="function">
    <text evidence="6">Together with LptD, is involved in the assembly of lipopolysaccharide (LPS) at the surface of the outer membrane. Required for the proper assembly of LptD. Binds LPS and may serve as the LPS recognition site at the outer membrane.</text>
</comment>
<dbReference type="PANTHER" id="PTHR38098:SF1">
    <property type="entry name" value="LPS-ASSEMBLY LIPOPROTEIN LPTE"/>
    <property type="match status" value="1"/>
</dbReference>
<protein>
    <recommendedName>
        <fullName evidence="6">LPS-assembly lipoprotein LptE</fullName>
    </recommendedName>
</protein>
<dbReference type="HAMAP" id="MF_01186">
    <property type="entry name" value="LPS_assembly_LptE"/>
    <property type="match status" value="1"/>
</dbReference>
<dbReference type="InterPro" id="IPR007485">
    <property type="entry name" value="LPS_assembly_LptE"/>
</dbReference>
<reference evidence="7 8" key="1">
    <citation type="submission" date="2024-04" db="EMBL/GenBank/DDBJ databases">
        <authorList>
            <person name="Cremers G."/>
        </authorList>
    </citation>
    <scope>NUCLEOTIDE SEQUENCE [LARGE SCALE GENOMIC DNA]</scope>
    <source>
        <strain evidence="7">MeCH1-AG</strain>
    </source>
</reference>
<proteinExistence type="inferred from homology"/>
<evidence type="ECO:0000313" key="8">
    <source>
        <dbReference type="Proteomes" id="UP001497493"/>
    </source>
</evidence>
<evidence type="ECO:0000256" key="1">
    <source>
        <dbReference type="ARBA" id="ARBA00022729"/>
    </source>
</evidence>
<keyword evidence="3 6" id="KW-0564">Palmitate</keyword>
<evidence type="ECO:0000256" key="4">
    <source>
        <dbReference type="ARBA" id="ARBA00023237"/>
    </source>
</evidence>
<evidence type="ECO:0000256" key="2">
    <source>
        <dbReference type="ARBA" id="ARBA00023136"/>
    </source>
</evidence>
<comment type="similarity">
    <text evidence="6">Belongs to the LptE lipoprotein family.</text>
</comment>
<comment type="subcellular location">
    <subcellularLocation>
        <location evidence="6">Cell outer membrane</location>
        <topology evidence="6">Lipid-anchor</topology>
    </subcellularLocation>
</comment>
<evidence type="ECO:0000313" key="7">
    <source>
        <dbReference type="EMBL" id="CAL1241479.1"/>
    </source>
</evidence>
<keyword evidence="5 6" id="KW-0449">Lipoprotein</keyword>